<comment type="cofactor">
    <cofactor evidence="1 3">
        <name>pyridoxal 5'-phosphate</name>
        <dbReference type="ChEBI" id="CHEBI:597326"/>
    </cofactor>
</comment>
<dbReference type="Proteomes" id="UP000673691">
    <property type="component" value="Unassembled WGS sequence"/>
</dbReference>
<evidence type="ECO:0000313" key="5">
    <source>
        <dbReference type="Proteomes" id="UP000673691"/>
    </source>
</evidence>
<name>A0A8H7ZNC1_9FUNG</name>
<dbReference type="InterPro" id="IPR015424">
    <property type="entry name" value="PyrdxlP-dep_Trfase"/>
</dbReference>
<protein>
    <submittedName>
        <fullName evidence="4">Uncharacterized protein</fullName>
    </submittedName>
</protein>
<dbReference type="Pfam" id="PF01053">
    <property type="entry name" value="Cys_Met_Meta_PP"/>
    <property type="match status" value="1"/>
</dbReference>
<dbReference type="GO" id="GO:0030170">
    <property type="term" value="F:pyridoxal phosphate binding"/>
    <property type="evidence" value="ECO:0007669"/>
    <property type="project" value="InterPro"/>
</dbReference>
<proteinExistence type="inferred from homology"/>
<organism evidence="4 5">
    <name type="scientific">Olpidium bornovanus</name>
    <dbReference type="NCBI Taxonomy" id="278681"/>
    <lineage>
        <taxon>Eukaryota</taxon>
        <taxon>Fungi</taxon>
        <taxon>Fungi incertae sedis</taxon>
        <taxon>Olpidiomycota</taxon>
        <taxon>Olpidiomycotina</taxon>
        <taxon>Olpidiomycetes</taxon>
        <taxon>Olpidiales</taxon>
        <taxon>Olpidiaceae</taxon>
        <taxon>Olpidium</taxon>
    </lineage>
</organism>
<dbReference type="AlphaFoldDB" id="A0A8H7ZNC1"/>
<keyword evidence="2 3" id="KW-0663">Pyridoxal phosphate</keyword>
<keyword evidence="5" id="KW-1185">Reference proteome</keyword>
<dbReference type="GO" id="GO:0019346">
    <property type="term" value="P:transsulfuration"/>
    <property type="evidence" value="ECO:0007669"/>
    <property type="project" value="InterPro"/>
</dbReference>
<evidence type="ECO:0000313" key="4">
    <source>
        <dbReference type="EMBL" id="KAG5456509.1"/>
    </source>
</evidence>
<accession>A0A8H7ZNC1</accession>
<dbReference type="InterPro" id="IPR000277">
    <property type="entry name" value="Cys/Met-Metab_PyrdxlP-dep_enz"/>
</dbReference>
<dbReference type="PANTHER" id="PTHR11808:SF35">
    <property type="entry name" value="CYSTATHIONINE GAMMA-SYNTHASE (AFU_ORTHOLOGUE AFUA_7G01590)"/>
    <property type="match status" value="1"/>
</dbReference>
<comment type="similarity">
    <text evidence="3">Belongs to the trans-sulfuration enzymes family.</text>
</comment>
<dbReference type="Gene3D" id="3.90.1150.10">
    <property type="entry name" value="Aspartate Aminotransferase, domain 1"/>
    <property type="match status" value="1"/>
</dbReference>
<dbReference type="GO" id="GO:0016846">
    <property type="term" value="F:carbon-sulfur lyase activity"/>
    <property type="evidence" value="ECO:0007669"/>
    <property type="project" value="TreeGrafter"/>
</dbReference>
<dbReference type="GO" id="GO:0005737">
    <property type="term" value="C:cytoplasm"/>
    <property type="evidence" value="ECO:0007669"/>
    <property type="project" value="TreeGrafter"/>
</dbReference>
<evidence type="ECO:0000256" key="2">
    <source>
        <dbReference type="ARBA" id="ARBA00022898"/>
    </source>
</evidence>
<dbReference type="EMBL" id="JAEFCI010011619">
    <property type="protein sequence ID" value="KAG5456509.1"/>
    <property type="molecule type" value="Genomic_DNA"/>
</dbReference>
<sequence length="113" mass="12206">MWLSPVQIFPTEKEAGELKKQRAALGSTMGNMESWLLLRSLRTLGLRVSQQSQTATELAEWLHAAAASSADFDGIPAGAVVQVMHASVQMTSFDKRKQMPGGYGAVFAVLVGR</sequence>
<reference evidence="4 5" key="1">
    <citation type="journal article" name="Sci. Rep.">
        <title>Genome-scale phylogenetic analyses confirm Olpidium as the closest living zoosporic fungus to the non-flagellated, terrestrial fungi.</title>
        <authorList>
            <person name="Chang Y."/>
            <person name="Rochon D."/>
            <person name="Sekimoto S."/>
            <person name="Wang Y."/>
            <person name="Chovatia M."/>
            <person name="Sandor L."/>
            <person name="Salamov A."/>
            <person name="Grigoriev I.V."/>
            <person name="Stajich J.E."/>
            <person name="Spatafora J.W."/>
        </authorList>
    </citation>
    <scope>NUCLEOTIDE SEQUENCE [LARGE SCALE GENOMIC DNA]</scope>
    <source>
        <strain evidence="4">S191</strain>
    </source>
</reference>
<dbReference type="PANTHER" id="PTHR11808">
    <property type="entry name" value="TRANS-SULFURATION ENZYME FAMILY MEMBER"/>
    <property type="match status" value="1"/>
</dbReference>
<evidence type="ECO:0000256" key="1">
    <source>
        <dbReference type="ARBA" id="ARBA00001933"/>
    </source>
</evidence>
<gene>
    <name evidence="4" type="ORF">BJ554DRAFT_3729</name>
</gene>
<dbReference type="InterPro" id="IPR015422">
    <property type="entry name" value="PyrdxlP-dep_Trfase_small"/>
</dbReference>
<comment type="caution">
    <text evidence="4">The sequence shown here is derived from an EMBL/GenBank/DDBJ whole genome shotgun (WGS) entry which is preliminary data.</text>
</comment>
<dbReference type="SUPFAM" id="SSF53383">
    <property type="entry name" value="PLP-dependent transferases"/>
    <property type="match status" value="1"/>
</dbReference>
<evidence type="ECO:0000256" key="3">
    <source>
        <dbReference type="RuleBase" id="RU362118"/>
    </source>
</evidence>